<dbReference type="PANTHER" id="PTHR33495:SF2">
    <property type="entry name" value="ANTI-SIGMA FACTOR ANTAGONIST TM_1081-RELATED"/>
    <property type="match status" value="1"/>
</dbReference>
<dbReference type="STRING" id="1912961.BU204_35920"/>
<dbReference type="PANTHER" id="PTHR33495">
    <property type="entry name" value="ANTI-SIGMA FACTOR ANTAGONIST TM_1081-RELATED-RELATED"/>
    <property type="match status" value="1"/>
</dbReference>
<dbReference type="PROSITE" id="PS50801">
    <property type="entry name" value="STAS"/>
    <property type="match status" value="1"/>
</dbReference>
<gene>
    <name evidence="4" type="ORF">BU204_35920</name>
</gene>
<dbReference type="InterPro" id="IPR003658">
    <property type="entry name" value="Anti-sigma_ant"/>
</dbReference>
<protein>
    <recommendedName>
        <fullName evidence="2">Anti-sigma factor antagonist</fullName>
    </recommendedName>
</protein>
<dbReference type="InterPro" id="IPR002645">
    <property type="entry name" value="STAS_dom"/>
</dbReference>
<reference evidence="4 5" key="1">
    <citation type="submission" date="2016-12" db="EMBL/GenBank/DDBJ databases">
        <title>The draft genome sequence of Actinophytocola sp. 11-183.</title>
        <authorList>
            <person name="Wang W."/>
            <person name="Yuan L."/>
        </authorList>
    </citation>
    <scope>NUCLEOTIDE SEQUENCE [LARGE SCALE GENOMIC DNA]</scope>
    <source>
        <strain evidence="4 5">11-183</strain>
    </source>
</reference>
<dbReference type="RefSeq" id="WP_075130262.1">
    <property type="nucleotide sequence ID" value="NZ_MSIE01000110.1"/>
</dbReference>
<evidence type="ECO:0000259" key="3">
    <source>
        <dbReference type="PROSITE" id="PS50801"/>
    </source>
</evidence>
<dbReference type="NCBIfam" id="TIGR00377">
    <property type="entry name" value="ant_ant_sig"/>
    <property type="match status" value="1"/>
</dbReference>
<accession>A0A1Q8BY94</accession>
<name>A0A1Q8BY94_9PSEU</name>
<evidence type="ECO:0000256" key="2">
    <source>
        <dbReference type="RuleBase" id="RU003749"/>
    </source>
</evidence>
<dbReference type="EMBL" id="MSIE01000110">
    <property type="protein sequence ID" value="OLF07065.1"/>
    <property type="molecule type" value="Genomic_DNA"/>
</dbReference>
<keyword evidence="5" id="KW-1185">Reference proteome</keyword>
<comment type="similarity">
    <text evidence="1 2">Belongs to the anti-sigma-factor antagonist family.</text>
</comment>
<dbReference type="InterPro" id="IPR036513">
    <property type="entry name" value="STAS_dom_sf"/>
</dbReference>
<evidence type="ECO:0000256" key="1">
    <source>
        <dbReference type="ARBA" id="ARBA00009013"/>
    </source>
</evidence>
<evidence type="ECO:0000313" key="4">
    <source>
        <dbReference type="EMBL" id="OLF07065.1"/>
    </source>
</evidence>
<dbReference type="SUPFAM" id="SSF52091">
    <property type="entry name" value="SpoIIaa-like"/>
    <property type="match status" value="1"/>
</dbReference>
<sequence>MVERDDGAAFGRSRLQLSVRHVDPDHTIIVLAGRFDAVEAMEVRERMTRADIATAKHLVFDLTDVTFLDSAGLAVLVRARQDRLRTGSSVSLIRPASDDAMRVLRLTQFDQIFTILDDQARETT</sequence>
<proteinExistence type="inferred from homology"/>
<organism evidence="4 5">
    <name type="scientific">Actinophytocola xanthii</name>
    <dbReference type="NCBI Taxonomy" id="1912961"/>
    <lineage>
        <taxon>Bacteria</taxon>
        <taxon>Bacillati</taxon>
        <taxon>Actinomycetota</taxon>
        <taxon>Actinomycetes</taxon>
        <taxon>Pseudonocardiales</taxon>
        <taxon>Pseudonocardiaceae</taxon>
    </lineage>
</organism>
<comment type="caution">
    <text evidence="4">The sequence shown here is derived from an EMBL/GenBank/DDBJ whole genome shotgun (WGS) entry which is preliminary data.</text>
</comment>
<dbReference type="Gene3D" id="3.30.750.24">
    <property type="entry name" value="STAS domain"/>
    <property type="match status" value="1"/>
</dbReference>
<dbReference type="GO" id="GO:0043856">
    <property type="term" value="F:anti-sigma factor antagonist activity"/>
    <property type="evidence" value="ECO:0007669"/>
    <property type="project" value="InterPro"/>
</dbReference>
<dbReference type="Proteomes" id="UP000185596">
    <property type="component" value="Unassembled WGS sequence"/>
</dbReference>
<dbReference type="AlphaFoldDB" id="A0A1Q8BY94"/>
<evidence type="ECO:0000313" key="5">
    <source>
        <dbReference type="Proteomes" id="UP000185596"/>
    </source>
</evidence>
<feature type="domain" description="STAS" evidence="3">
    <location>
        <begin position="24"/>
        <end position="124"/>
    </location>
</feature>
<dbReference type="Pfam" id="PF01740">
    <property type="entry name" value="STAS"/>
    <property type="match status" value="1"/>
</dbReference>
<dbReference type="OrthoDB" id="3393696at2"/>
<dbReference type="CDD" id="cd07043">
    <property type="entry name" value="STAS_anti-anti-sigma_factors"/>
    <property type="match status" value="1"/>
</dbReference>